<feature type="transmembrane region" description="Helical" evidence="10">
    <location>
        <begin position="377"/>
        <end position="395"/>
    </location>
</feature>
<feature type="transmembrane region" description="Helical" evidence="10">
    <location>
        <begin position="321"/>
        <end position="338"/>
    </location>
</feature>
<dbReference type="GO" id="GO:0009103">
    <property type="term" value="P:lipopolysaccharide biosynthetic process"/>
    <property type="evidence" value="ECO:0007669"/>
    <property type="project" value="UniProtKB-ARBA"/>
</dbReference>
<keyword evidence="5 10" id="KW-0812">Transmembrane</keyword>
<dbReference type="EMBL" id="LBWG01000014">
    <property type="protein sequence ID" value="KKR04013.1"/>
    <property type="molecule type" value="Genomic_DNA"/>
</dbReference>
<name>A0A0G0MLI2_9BACT</name>
<keyword evidence="6" id="KW-0732">Signal</keyword>
<evidence type="ECO:0000256" key="7">
    <source>
        <dbReference type="ARBA" id="ARBA00022989"/>
    </source>
</evidence>
<keyword evidence="4" id="KW-0808">Transferase</keyword>
<evidence type="ECO:0000256" key="8">
    <source>
        <dbReference type="ARBA" id="ARBA00023136"/>
    </source>
</evidence>
<evidence type="ECO:0000256" key="4">
    <source>
        <dbReference type="ARBA" id="ARBA00022679"/>
    </source>
</evidence>
<evidence type="ECO:0000256" key="5">
    <source>
        <dbReference type="ARBA" id="ARBA00022692"/>
    </source>
</evidence>
<dbReference type="InterPro" id="IPR038731">
    <property type="entry name" value="RgtA/B/C-like"/>
</dbReference>
<dbReference type="GO" id="GO:0005886">
    <property type="term" value="C:plasma membrane"/>
    <property type="evidence" value="ECO:0007669"/>
    <property type="project" value="UniProtKB-SubCell"/>
</dbReference>
<evidence type="ECO:0000256" key="6">
    <source>
        <dbReference type="ARBA" id="ARBA00022729"/>
    </source>
</evidence>
<feature type="transmembrane region" description="Helical" evidence="10">
    <location>
        <begin position="245"/>
        <end position="264"/>
    </location>
</feature>
<gene>
    <name evidence="12" type="ORF">UT30_C0014G0021</name>
</gene>
<dbReference type="Pfam" id="PF13231">
    <property type="entry name" value="PMT_2"/>
    <property type="match status" value="1"/>
</dbReference>
<dbReference type="InterPro" id="IPR050297">
    <property type="entry name" value="LipidA_mod_glycosyltrf_83"/>
</dbReference>
<dbReference type="GO" id="GO:0016763">
    <property type="term" value="F:pentosyltransferase activity"/>
    <property type="evidence" value="ECO:0007669"/>
    <property type="project" value="TreeGrafter"/>
</dbReference>
<dbReference type="Pfam" id="PF13385">
    <property type="entry name" value="Laminin_G_3"/>
    <property type="match status" value="1"/>
</dbReference>
<sequence length="782" mass="87496">MNGTSFLLQMAEVEPKITPKQQTSITRISGMKKQLAEKQDVINIAILTAVILAVGIYLICTTVLISKDGTSYIGYAKQFVGNNLVETVRSIEGCPGYPFLIYLMHKTVGLFARTDSLQRWIVSAQAVSLVSKLIASIALYFVGSYFAGRKAAFWGILILSVLPDSAEYGSDALTEWPQLMFLANGFLLLLWGTQKRASWLFGLAGIAAGLGYLVRSEGCQLLIYGGVWLVFNLIRPEGKMRRTKAVVALILLAAGFAVIAVPYMKSKGYVFPDQRILKLPAMLSVNDNTDSACGTDICVAGISLGKTMGNKTLTKNICETLMYYFVPGLLIGCWYYFGRQRKSQEQAFYAGAFIVFNIVMLLWQILHQHFLSRRHTLALVAFTVFYIPIGMEIIAGWICERASKDKPVTERDKHRWFYVLMIIGIAICLPKLFKFVGTQKYGYREAANWLVANTTQADVIAVPDKRITFYAERKGMEYENDNTTVNPVSARYIVKISKFEYHKEVKSDKNFRYDASSIVDDNESDAFLYELNKCSSLKGLVGYWAANNDNLDYSIYRNHTTAHGNISYAASEYGWAFSFNPNMKSYIDCGNNSVLNPIDSITLSALIYPVTASPGTIIAKNGPYCMQFGNDGKITAGIYAGSPASWAFAKSVSVLPLNIWHHVLMTYDGSYIKIYIDGKIDGTPLSKSGNMAITHDNVRIGYGAKGLDYYFNGLIDEVMLFNTALQLDKIKALNEMLKSKTVPTFGDDVNAYPVFDYWKIEKECSFWVDGRKKRELCIYKMK</sequence>
<keyword evidence="8 10" id="KW-0472">Membrane</keyword>
<proteinExistence type="predicted"/>
<evidence type="ECO:0000259" key="11">
    <source>
        <dbReference type="SMART" id="SM00560"/>
    </source>
</evidence>
<evidence type="ECO:0000256" key="1">
    <source>
        <dbReference type="ARBA" id="ARBA00004651"/>
    </source>
</evidence>
<evidence type="ECO:0000313" key="13">
    <source>
        <dbReference type="Proteomes" id="UP000033935"/>
    </source>
</evidence>
<comment type="subcellular location">
    <subcellularLocation>
        <location evidence="1">Cell membrane</location>
        <topology evidence="1">Multi-pass membrane protein</topology>
    </subcellularLocation>
</comment>
<feature type="transmembrane region" description="Helical" evidence="10">
    <location>
        <begin position="347"/>
        <end position="365"/>
    </location>
</feature>
<accession>A0A0G0MLI2</accession>
<feature type="transmembrane region" description="Helical" evidence="10">
    <location>
        <begin position="41"/>
        <end position="65"/>
    </location>
</feature>
<organism evidence="12 13">
    <name type="scientific">Candidatus Uhrbacteria bacterium GW2011_GWF2_39_13</name>
    <dbReference type="NCBI Taxonomy" id="1618995"/>
    <lineage>
        <taxon>Bacteria</taxon>
        <taxon>Candidatus Uhriibacteriota</taxon>
    </lineage>
</organism>
<dbReference type="PANTHER" id="PTHR33908:SF11">
    <property type="entry name" value="MEMBRANE PROTEIN"/>
    <property type="match status" value="1"/>
</dbReference>
<dbReference type="InterPro" id="IPR006558">
    <property type="entry name" value="LamG-like"/>
</dbReference>
<keyword evidence="9" id="KW-1015">Disulfide bond</keyword>
<dbReference type="InterPro" id="IPR013320">
    <property type="entry name" value="ConA-like_dom_sf"/>
</dbReference>
<evidence type="ECO:0000256" key="9">
    <source>
        <dbReference type="ARBA" id="ARBA00023157"/>
    </source>
</evidence>
<evidence type="ECO:0000313" key="12">
    <source>
        <dbReference type="EMBL" id="KKR04013.1"/>
    </source>
</evidence>
<keyword evidence="2" id="KW-1003">Cell membrane</keyword>
<dbReference type="PANTHER" id="PTHR33908">
    <property type="entry name" value="MANNOSYLTRANSFERASE YKCB-RELATED"/>
    <property type="match status" value="1"/>
</dbReference>
<protein>
    <recommendedName>
        <fullName evidence="11">LamG-like jellyroll fold domain-containing protein</fullName>
    </recommendedName>
</protein>
<feature type="transmembrane region" description="Helical" evidence="10">
    <location>
        <begin position="416"/>
        <end position="433"/>
    </location>
</feature>
<keyword evidence="3" id="KW-0328">Glycosyltransferase</keyword>
<dbReference type="SUPFAM" id="SSF49899">
    <property type="entry name" value="Concanavalin A-like lectins/glucanases"/>
    <property type="match status" value="1"/>
</dbReference>
<evidence type="ECO:0000256" key="2">
    <source>
        <dbReference type="ARBA" id="ARBA00022475"/>
    </source>
</evidence>
<keyword evidence="7 10" id="KW-1133">Transmembrane helix</keyword>
<feature type="domain" description="LamG-like jellyroll fold" evidence="11">
    <location>
        <begin position="599"/>
        <end position="728"/>
    </location>
</feature>
<dbReference type="AlphaFoldDB" id="A0A0G0MLI2"/>
<evidence type="ECO:0000256" key="10">
    <source>
        <dbReference type="SAM" id="Phobius"/>
    </source>
</evidence>
<evidence type="ECO:0000256" key="3">
    <source>
        <dbReference type="ARBA" id="ARBA00022676"/>
    </source>
</evidence>
<dbReference type="SMART" id="SM00560">
    <property type="entry name" value="LamGL"/>
    <property type="match status" value="1"/>
</dbReference>
<dbReference type="Proteomes" id="UP000033935">
    <property type="component" value="Unassembled WGS sequence"/>
</dbReference>
<dbReference type="Gene3D" id="2.60.120.200">
    <property type="match status" value="1"/>
</dbReference>
<comment type="caution">
    <text evidence="12">The sequence shown here is derived from an EMBL/GenBank/DDBJ whole genome shotgun (WGS) entry which is preliminary data.</text>
</comment>
<feature type="transmembrane region" description="Helical" evidence="10">
    <location>
        <begin position="120"/>
        <end position="142"/>
    </location>
</feature>
<reference evidence="12 13" key="1">
    <citation type="journal article" date="2015" name="Nature">
        <title>rRNA introns, odd ribosomes, and small enigmatic genomes across a large radiation of phyla.</title>
        <authorList>
            <person name="Brown C.T."/>
            <person name="Hug L.A."/>
            <person name="Thomas B.C."/>
            <person name="Sharon I."/>
            <person name="Castelle C.J."/>
            <person name="Singh A."/>
            <person name="Wilkins M.J."/>
            <person name="Williams K.H."/>
            <person name="Banfield J.F."/>
        </authorList>
    </citation>
    <scope>NUCLEOTIDE SEQUENCE [LARGE SCALE GENOMIC DNA]</scope>
</reference>